<keyword evidence="7 9" id="KW-0472">Membrane</keyword>
<evidence type="ECO:0000256" key="8">
    <source>
        <dbReference type="SAM" id="MobiDB-lite"/>
    </source>
</evidence>
<feature type="transmembrane region" description="Helical" evidence="9">
    <location>
        <begin position="357"/>
        <end position="375"/>
    </location>
</feature>
<dbReference type="Proteomes" id="UP000650511">
    <property type="component" value="Unassembled WGS sequence"/>
</dbReference>
<feature type="transmembrane region" description="Helical" evidence="9">
    <location>
        <begin position="412"/>
        <end position="428"/>
    </location>
</feature>
<feature type="transmembrane region" description="Helical" evidence="9">
    <location>
        <begin position="39"/>
        <end position="60"/>
    </location>
</feature>
<feature type="transmembrane region" description="Helical" evidence="9">
    <location>
        <begin position="140"/>
        <end position="161"/>
    </location>
</feature>
<organism evidence="10 11">
    <name type="scientific">Egicoccus halophilus</name>
    <dbReference type="NCBI Taxonomy" id="1670830"/>
    <lineage>
        <taxon>Bacteria</taxon>
        <taxon>Bacillati</taxon>
        <taxon>Actinomycetota</taxon>
        <taxon>Nitriliruptoria</taxon>
        <taxon>Egicoccales</taxon>
        <taxon>Egicoccaceae</taxon>
        <taxon>Egicoccus</taxon>
    </lineage>
</organism>
<reference evidence="10" key="1">
    <citation type="journal article" date="2014" name="Int. J. Syst. Evol. Microbiol.">
        <title>Complete genome sequence of Corynebacterium casei LMG S-19264T (=DSM 44701T), isolated from a smear-ripened cheese.</title>
        <authorList>
            <consortium name="US DOE Joint Genome Institute (JGI-PGF)"/>
            <person name="Walter F."/>
            <person name="Albersmeier A."/>
            <person name="Kalinowski J."/>
            <person name="Ruckert C."/>
        </authorList>
    </citation>
    <scope>NUCLEOTIDE SEQUENCE</scope>
    <source>
        <strain evidence="10">CGMCC 1.14988</strain>
    </source>
</reference>
<feature type="transmembrane region" description="Helical" evidence="9">
    <location>
        <begin position="435"/>
        <end position="454"/>
    </location>
</feature>
<sequence>MAGRRAPPAIEDAVTTANPSPRPAAAGWHPTLTRAVDRIGAPTAALVGLVVAGLVVLPAYRWHLTPDGVAYLSIARHLAEGRFLDAVNPYWSPLLSWLLAPLLAVGIPPLVAFKLVGILAAVAALLAVDRLLVTTGADRVARAVTLLGAVPLLVHAAVTWMSPDLLVAVPVLWLTDRVVRRRWQRSTPAAFGTGALAGVAYLAKLYALPVVAVVLAVAALLALRREGRRTARRVVALAAGLATVLATWGGILSLVVGAPTLGTAGSVNVEVLGRGTQGQPVLTQGLFVPPTPFAISAWEDPSQLIPSPSSDEERAPLERPASQGDGASSPDVPGAGRWYGLVDNVAENLRRTAEVAGTWWLAVGVVLVGAVAGLVRRRHTVGGPADARLLAVVGVAAVWAGGLLPLVVHARYLWVSMLLLLPVIAAGLTRARGRAVLPVLAAAALVAWVGPSVAELDRQRQFGPGIAALAQELRAAGIAPGDRLSSDRHWGIGATVCFHLDCRYHGVPRQPTDGPALAAELAEHDIDWHLGWDSVEAPSPASAASRAAVETGEGAVLYRLDHARARADGTG</sequence>
<gene>
    <name evidence="10" type="ORF">GCM10011354_05190</name>
</gene>
<comment type="subcellular location">
    <subcellularLocation>
        <location evidence="1">Cell membrane</location>
        <topology evidence="1">Multi-pass membrane protein</topology>
    </subcellularLocation>
</comment>
<keyword evidence="3" id="KW-0328">Glycosyltransferase</keyword>
<dbReference type="InterPro" id="IPR050297">
    <property type="entry name" value="LipidA_mod_glycosyltrf_83"/>
</dbReference>
<dbReference type="PANTHER" id="PTHR33908:SF11">
    <property type="entry name" value="MEMBRANE PROTEIN"/>
    <property type="match status" value="1"/>
</dbReference>
<evidence type="ECO:0000313" key="11">
    <source>
        <dbReference type="Proteomes" id="UP000650511"/>
    </source>
</evidence>
<feature type="transmembrane region" description="Helical" evidence="9">
    <location>
        <begin position="387"/>
        <end position="406"/>
    </location>
</feature>
<dbReference type="AlphaFoldDB" id="A0A8J3A5K1"/>
<evidence type="ECO:0000256" key="5">
    <source>
        <dbReference type="ARBA" id="ARBA00022692"/>
    </source>
</evidence>
<dbReference type="PANTHER" id="PTHR33908">
    <property type="entry name" value="MANNOSYLTRANSFERASE YKCB-RELATED"/>
    <property type="match status" value="1"/>
</dbReference>
<evidence type="ECO:0008006" key="12">
    <source>
        <dbReference type="Google" id="ProtNLM"/>
    </source>
</evidence>
<feature type="transmembrane region" description="Helical" evidence="9">
    <location>
        <begin position="205"/>
        <end position="223"/>
    </location>
</feature>
<feature type="transmembrane region" description="Helical" evidence="9">
    <location>
        <begin position="235"/>
        <end position="256"/>
    </location>
</feature>
<evidence type="ECO:0000256" key="3">
    <source>
        <dbReference type="ARBA" id="ARBA00022676"/>
    </source>
</evidence>
<evidence type="ECO:0000313" key="10">
    <source>
        <dbReference type="EMBL" id="GGI03669.1"/>
    </source>
</evidence>
<evidence type="ECO:0000256" key="1">
    <source>
        <dbReference type="ARBA" id="ARBA00004651"/>
    </source>
</evidence>
<dbReference type="RefSeq" id="WP_130650971.1">
    <property type="nucleotide sequence ID" value="NZ_BMHA01000002.1"/>
</dbReference>
<feature type="transmembrane region" description="Helical" evidence="9">
    <location>
        <begin position="98"/>
        <end position="128"/>
    </location>
</feature>
<dbReference type="EMBL" id="BMHA01000002">
    <property type="protein sequence ID" value="GGI03669.1"/>
    <property type="molecule type" value="Genomic_DNA"/>
</dbReference>
<keyword evidence="6 9" id="KW-1133">Transmembrane helix</keyword>
<protein>
    <recommendedName>
        <fullName evidence="12">Dolichyl-phosphate-mannose-protein mannosyltransferase</fullName>
    </recommendedName>
</protein>
<keyword evidence="4" id="KW-0808">Transferase</keyword>
<feature type="region of interest" description="Disordered" evidence="8">
    <location>
        <begin position="1"/>
        <end position="25"/>
    </location>
</feature>
<feature type="region of interest" description="Disordered" evidence="8">
    <location>
        <begin position="305"/>
        <end position="334"/>
    </location>
</feature>
<evidence type="ECO:0000256" key="2">
    <source>
        <dbReference type="ARBA" id="ARBA00022475"/>
    </source>
</evidence>
<evidence type="ECO:0000256" key="4">
    <source>
        <dbReference type="ARBA" id="ARBA00022679"/>
    </source>
</evidence>
<keyword evidence="2" id="KW-1003">Cell membrane</keyword>
<reference evidence="10" key="2">
    <citation type="submission" date="2020-09" db="EMBL/GenBank/DDBJ databases">
        <authorList>
            <person name="Sun Q."/>
            <person name="Zhou Y."/>
        </authorList>
    </citation>
    <scope>NUCLEOTIDE SEQUENCE</scope>
    <source>
        <strain evidence="10">CGMCC 1.14988</strain>
    </source>
</reference>
<dbReference type="GO" id="GO:0016763">
    <property type="term" value="F:pentosyltransferase activity"/>
    <property type="evidence" value="ECO:0007669"/>
    <property type="project" value="TreeGrafter"/>
</dbReference>
<name>A0A8J3A5K1_9ACTN</name>
<dbReference type="GO" id="GO:0005886">
    <property type="term" value="C:plasma membrane"/>
    <property type="evidence" value="ECO:0007669"/>
    <property type="project" value="UniProtKB-SubCell"/>
</dbReference>
<accession>A0A8J3A5K1</accession>
<evidence type="ECO:0000256" key="7">
    <source>
        <dbReference type="ARBA" id="ARBA00023136"/>
    </source>
</evidence>
<dbReference type="GO" id="GO:0009103">
    <property type="term" value="P:lipopolysaccharide biosynthetic process"/>
    <property type="evidence" value="ECO:0007669"/>
    <property type="project" value="UniProtKB-ARBA"/>
</dbReference>
<evidence type="ECO:0000256" key="9">
    <source>
        <dbReference type="SAM" id="Phobius"/>
    </source>
</evidence>
<keyword evidence="5 9" id="KW-0812">Transmembrane</keyword>
<keyword evidence="11" id="KW-1185">Reference proteome</keyword>
<evidence type="ECO:0000256" key="6">
    <source>
        <dbReference type="ARBA" id="ARBA00022989"/>
    </source>
</evidence>
<proteinExistence type="predicted"/>
<comment type="caution">
    <text evidence="10">The sequence shown here is derived from an EMBL/GenBank/DDBJ whole genome shotgun (WGS) entry which is preliminary data.</text>
</comment>